<dbReference type="PANTHER" id="PTHR14162:SF1">
    <property type="entry name" value="MUCOSAL ADDRESSIN CELL ADHESION MOLECULE 1"/>
    <property type="match status" value="1"/>
</dbReference>
<comment type="caution">
    <text evidence="3">The sequence shown here is derived from an EMBL/GenBank/DDBJ whole genome shotgun (WGS) entry which is preliminary data.</text>
</comment>
<feature type="signal peptide" evidence="1">
    <location>
        <begin position="1"/>
        <end position="19"/>
    </location>
</feature>
<dbReference type="InterPro" id="IPR013768">
    <property type="entry name" value="ICAM_N"/>
</dbReference>
<feature type="domain" description="Intercellular adhesion molecule N-terminal" evidence="2">
    <location>
        <begin position="21"/>
        <end position="110"/>
    </location>
</feature>
<dbReference type="GO" id="GO:0098640">
    <property type="term" value="F:integrin binding involved in cell-matrix adhesion"/>
    <property type="evidence" value="ECO:0007669"/>
    <property type="project" value="InterPro"/>
</dbReference>
<dbReference type="PANTHER" id="PTHR14162">
    <property type="entry name" value="MUCOSAL ADDRESSIN CELL ADHESION MOLECULE-1"/>
    <property type="match status" value="1"/>
</dbReference>
<evidence type="ECO:0000259" key="2">
    <source>
        <dbReference type="Pfam" id="PF03921"/>
    </source>
</evidence>
<reference evidence="3" key="1">
    <citation type="thesis" date="2020" institute="ProQuest LLC" country="789 East Eisenhower Parkway, Ann Arbor, MI, USA">
        <title>Comparative Genomics and Chromosome Evolution.</title>
        <authorList>
            <person name="Mudd A.B."/>
        </authorList>
    </citation>
    <scope>NUCLEOTIDE SEQUENCE</scope>
    <source>
        <strain evidence="3">237g6f4</strain>
        <tissue evidence="3">Blood</tissue>
    </source>
</reference>
<evidence type="ECO:0000256" key="1">
    <source>
        <dbReference type="SAM" id="SignalP"/>
    </source>
</evidence>
<sequence>MAPCLLLAIILHRFLLGNAQHLTVHPVDPVVAVGSSIQLNCSLNCSSGRVAWKGLDIYQTNQIIAPGYSVQTLENISISIGGRKYCEGTCPGQRKTYHKSVELHVYALPKTLLLSNSMKNGVHYLNCSVERVLPPLHITCYRGSEMLAEPIDMNEVPVVDDLYNVMGSWVIPEEDWLSQASYRCEAEVSVNGQVFKSQGVLNISSKDAAVKFDHELNNRHPTLTIPDVSVGNWLSDTTRLSPVPRTY</sequence>
<dbReference type="GO" id="GO:2000403">
    <property type="term" value="P:positive regulation of lymphocyte migration"/>
    <property type="evidence" value="ECO:0007669"/>
    <property type="project" value="InterPro"/>
</dbReference>
<dbReference type="Proteomes" id="UP000824782">
    <property type="component" value="Unassembled WGS sequence"/>
</dbReference>
<dbReference type="AlphaFoldDB" id="A0AAV7DB39"/>
<dbReference type="EMBL" id="WNYA01000001">
    <property type="protein sequence ID" value="KAG8594643.1"/>
    <property type="molecule type" value="Genomic_DNA"/>
</dbReference>
<dbReference type="GO" id="GO:0007229">
    <property type="term" value="P:integrin-mediated signaling pathway"/>
    <property type="evidence" value="ECO:0007669"/>
    <property type="project" value="InterPro"/>
</dbReference>
<evidence type="ECO:0000313" key="4">
    <source>
        <dbReference type="Proteomes" id="UP000824782"/>
    </source>
</evidence>
<protein>
    <recommendedName>
        <fullName evidence="2">Intercellular adhesion molecule N-terminal domain-containing protein</fullName>
    </recommendedName>
</protein>
<gene>
    <name evidence="3" type="ORF">GDO81_001277</name>
</gene>
<dbReference type="SUPFAM" id="SSF48726">
    <property type="entry name" value="Immunoglobulin"/>
    <property type="match status" value="2"/>
</dbReference>
<accession>A0AAV7DB39</accession>
<keyword evidence="1" id="KW-0732">Signal</keyword>
<keyword evidence="4" id="KW-1185">Reference proteome</keyword>
<dbReference type="Pfam" id="PF03921">
    <property type="entry name" value="ICAM_N"/>
    <property type="match status" value="1"/>
</dbReference>
<dbReference type="GO" id="GO:0016020">
    <property type="term" value="C:membrane"/>
    <property type="evidence" value="ECO:0007669"/>
    <property type="project" value="InterPro"/>
</dbReference>
<feature type="chain" id="PRO_5044000769" description="Intercellular adhesion molecule N-terminal domain-containing protein" evidence="1">
    <location>
        <begin position="20"/>
        <end position="247"/>
    </location>
</feature>
<proteinExistence type="predicted"/>
<evidence type="ECO:0000313" key="3">
    <source>
        <dbReference type="EMBL" id="KAG8594643.1"/>
    </source>
</evidence>
<dbReference type="InterPro" id="IPR036179">
    <property type="entry name" value="Ig-like_dom_sf"/>
</dbReference>
<dbReference type="Gene3D" id="2.60.40.10">
    <property type="entry name" value="Immunoglobulins"/>
    <property type="match status" value="2"/>
</dbReference>
<organism evidence="3 4">
    <name type="scientific">Engystomops pustulosus</name>
    <name type="common">Tungara frog</name>
    <name type="synonym">Physalaemus pustulosus</name>
    <dbReference type="NCBI Taxonomy" id="76066"/>
    <lineage>
        <taxon>Eukaryota</taxon>
        <taxon>Metazoa</taxon>
        <taxon>Chordata</taxon>
        <taxon>Craniata</taxon>
        <taxon>Vertebrata</taxon>
        <taxon>Euteleostomi</taxon>
        <taxon>Amphibia</taxon>
        <taxon>Batrachia</taxon>
        <taxon>Anura</taxon>
        <taxon>Neobatrachia</taxon>
        <taxon>Hyloidea</taxon>
        <taxon>Leptodactylidae</taxon>
        <taxon>Leiuperinae</taxon>
        <taxon>Engystomops</taxon>
    </lineage>
</organism>
<dbReference type="InterPro" id="IPR013783">
    <property type="entry name" value="Ig-like_fold"/>
</dbReference>
<name>A0AAV7DB39_ENGPU</name>
<dbReference type="InterPro" id="IPR037413">
    <property type="entry name" value="MADCAM1"/>
</dbReference>